<dbReference type="PANTHER" id="PTHR45938:SF11">
    <property type="entry name" value="WAP, KAZAL, IMMUNOGLOBULIN, KUNITZ AND NTR DOMAIN-CONTAINING PROTEIN 2-LIKE"/>
    <property type="match status" value="1"/>
</dbReference>
<dbReference type="PROSITE" id="PS50279">
    <property type="entry name" value="BPTI_KUNITZ_2"/>
    <property type="match status" value="1"/>
</dbReference>
<dbReference type="CDD" id="cd00109">
    <property type="entry name" value="Kunitz-type"/>
    <property type="match status" value="1"/>
</dbReference>
<keyword evidence="6 10" id="KW-0732">Signal</keyword>
<comment type="subcellular location">
    <subcellularLocation>
        <location evidence="1">Nematocyst</location>
    </subcellularLocation>
    <subcellularLocation>
        <location evidence="2">Secreted</location>
    </subcellularLocation>
</comment>
<keyword evidence="9" id="KW-0166">Nematocyst</keyword>
<evidence type="ECO:0000256" key="5">
    <source>
        <dbReference type="ARBA" id="ARBA00022690"/>
    </source>
</evidence>
<dbReference type="SMART" id="SM00121">
    <property type="entry name" value="IB"/>
    <property type="match status" value="1"/>
</dbReference>
<dbReference type="Pfam" id="PF00014">
    <property type="entry name" value="Kunitz_BPTI"/>
    <property type="match status" value="1"/>
</dbReference>
<dbReference type="FunFam" id="4.10.410.10:FF:000020">
    <property type="entry name" value="Collagen, type VI, alpha 3"/>
    <property type="match status" value="1"/>
</dbReference>
<evidence type="ECO:0000259" key="12">
    <source>
        <dbReference type="PROSITE" id="PS51323"/>
    </source>
</evidence>
<gene>
    <name evidence="14" type="ORF">pdam_00012939</name>
</gene>
<evidence type="ECO:0000256" key="6">
    <source>
        <dbReference type="ARBA" id="ARBA00022729"/>
    </source>
</evidence>
<dbReference type="Proteomes" id="UP000275408">
    <property type="component" value="Unassembled WGS sequence"/>
</dbReference>
<keyword evidence="7" id="KW-0722">Serine protease inhibitor</keyword>
<dbReference type="Gene3D" id="4.10.410.10">
    <property type="entry name" value="Pancreatic trypsin inhibitor Kunitz domain"/>
    <property type="match status" value="1"/>
</dbReference>
<sequence length="447" mass="48579">MEATFVKMEARLLLIGSFLVALTPLMSLSCLPCKRVQCSPPTNCKGGVVNSRGGCCSVCAKVEGELCGGQLERMGRCDAGLKCVVRGGHHGAGVGTCKPAVCKGKKCGFREICTLGNDGFPMCSCSQSCAGFKHEPVCGFCNGKQYSNECELLKDECLSGSVIGIMRGICKKCYHGTKTYLFGETRTGKDSCESCTCSHGEWKCHYSTQCQKQKSRSCQIAVLGKKSQSDCPRGFFCKVQIPGIPEANIPDVAVCVPDDSSNVMESRYKMVKLFVYNLIQGQLIVSPGKKYKQQLNIGEGSAPAKTTVPPPTLQLQGNIPAQCLLPHSEGPCRAAFQRWYYNKERRKCITFLYGGCEGNANNFYTKSACKVFCMQQNRSKFFVLEMPSPRTGVVLMHLFFIGSAQEINQKPSQKVDIHHTTEEGPAGVFEGRGCTVNGVTSGIADYS</sequence>
<evidence type="ECO:0000256" key="4">
    <source>
        <dbReference type="ARBA" id="ARBA00022525"/>
    </source>
</evidence>
<evidence type="ECO:0000256" key="9">
    <source>
        <dbReference type="ARBA" id="ARBA00023331"/>
    </source>
</evidence>
<reference evidence="14 15" key="1">
    <citation type="journal article" date="2018" name="Sci. Rep.">
        <title>Comparative analysis of the Pocillopora damicornis genome highlights role of immune system in coral evolution.</title>
        <authorList>
            <person name="Cunning R."/>
            <person name="Bay R.A."/>
            <person name="Gillette P."/>
            <person name="Baker A.C."/>
            <person name="Traylor-Knowles N."/>
        </authorList>
    </citation>
    <scope>NUCLEOTIDE SEQUENCE [LARGE SCALE GENOMIC DNA]</scope>
    <source>
        <strain evidence="14">RSMAS</strain>
        <tissue evidence="14">Whole animal</tissue>
    </source>
</reference>
<evidence type="ECO:0000256" key="10">
    <source>
        <dbReference type="SAM" id="SignalP"/>
    </source>
</evidence>
<organism evidence="14 15">
    <name type="scientific">Pocillopora damicornis</name>
    <name type="common">Cauliflower coral</name>
    <name type="synonym">Millepora damicornis</name>
    <dbReference type="NCBI Taxonomy" id="46731"/>
    <lineage>
        <taxon>Eukaryota</taxon>
        <taxon>Metazoa</taxon>
        <taxon>Cnidaria</taxon>
        <taxon>Anthozoa</taxon>
        <taxon>Hexacorallia</taxon>
        <taxon>Scleractinia</taxon>
        <taxon>Astrocoeniina</taxon>
        <taxon>Pocilloporidae</taxon>
        <taxon>Pocillopora</taxon>
    </lineage>
</organism>
<dbReference type="GO" id="GO:0004867">
    <property type="term" value="F:serine-type endopeptidase inhibitor activity"/>
    <property type="evidence" value="ECO:0007669"/>
    <property type="project" value="UniProtKB-KW"/>
</dbReference>
<evidence type="ECO:0000256" key="3">
    <source>
        <dbReference type="ARBA" id="ARBA00007226"/>
    </source>
</evidence>
<dbReference type="InterPro" id="IPR002223">
    <property type="entry name" value="Kunitz_BPTI"/>
</dbReference>
<dbReference type="Gene3D" id="3.30.60.30">
    <property type="match status" value="1"/>
</dbReference>
<dbReference type="SUPFAM" id="SSF57362">
    <property type="entry name" value="BPTI-like"/>
    <property type="match status" value="1"/>
</dbReference>
<protein>
    <recommendedName>
        <fullName evidence="16">BPTI/Kunitz inhibitor domain-containing protein</fullName>
    </recommendedName>
</protein>
<evidence type="ECO:0000313" key="15">
    <source>
        <dbReference type="Proteomes" id="UP000275408"/>
    </source>
</evidence>
<feature type="domain" description="BPTI/Kunitz inhibitor" evidence="11">
    <location>
        <begin position="323"/>
        <end position="373"/>
    </location>
</feature>
<keyword evidence="5" id="KW-0646">Protease inhibitor</keyword>
<dbReference type="GO" id="GO:0050431">
    <property type="term" value="F:transforming growth factor beta binding"/>
    <property type="evidence" value="ECO:0007669"/>
    <property type="project" value="TreeGrafter"/>
</dbReference>
<keyword evidence="4" id="KW-0964">Secreted</keyword>
<proteinExistence type="inferred from homology"/>
<evidence type="ECO:0000313" key="14">
    <source>
        <dbReference type="EMBL" id="RMX45564.1"/>
    </source>
</evidence>
<evidence type="ECO:0000256" key="8">
    <source>
        <dbReference type="ARBA" id="ARBA00023157"/>
    </source>
</evidence>
<feature type="domain" description="Kazal-like" evidence="13">
    <location>
        <begin position="117"/>
        <end position="172"/>
    </location>
</feature>
<feature type="domain" description="IGFBP N-terminal" evidence="12">
    <location>
        <begin position="26"/>
        <end position="100"/>
    </location>
</feature>
<dbReference type="SUPFAM" id="SSF100895">
    <property type="entry name" value="Kazal-type serine protease inhibitors"/>
    <property type="match status" value="1"/>
</dbReference>
<keyword evidence="15" id="KW-1185">Reference proteome</keyword>
<dbReference type="InterPro" id="IPR009030">
    <property type="entry name" value="Growth_fac_rcpt_cys_sf"/>
</dbReference>
<dbReference type="InterPro" id="IPR036880">
    <property type="entry name" value="Kunitz_BPTI_sf"/>
</dbReference>
<evidence type="ECO:0000259" key="13">
    <source>
        <dbReference type="PROSITE" id="PS51465"/>
    </source>
</evidence>
<dbReference type="PROSITE" id="PS51323">
    <property type="entry name" value="IGFBP_N_2"/>
    <property type="match status" value="1"/>
</dbReference>
<dbReference type="PROSITE" id="PS51465">
    <property type="entry name" value="KAZAL_2"/>
    <property type="match status" value="1"/>
</dbReference>
<dbReference type="PROSITE" id="PS51257">
    <property type="entry name" value="PROKAR_LIPOPROTEIN"/>
    <property type="match status" value="1"/>
</dbReference>
<feature type="signal peptide" evidence="10">
    <location>
        <begin position="1"/>
        <end position="38"/>
    </location>
</feature>
<evidence type="ECO:0000256" key="1">
    <source>
        <dbReference type="ARBA" id="ARBA00004532"/>
    </source>
</evidence>
<dbReference type="InterPro" id="IPR002350">
    <property type="entry name" value="Kazal_dom"/>
</dbReference>
<dbReference type="PRINTS" id="PR00759">
    <property type="entry name" value="BASICPTASE"/>
</dbReference>
<accession>A0A3M6TW99</accession>
<dbReference type="AlphaFoldDB" id="A0A3M6TW99"/>
<comment type="similarity">
    <text evidence="3">Belongs to the venom Kunitz-type family. Sea anemone type 2 potassium channel toxin subfamily.</text>
</comment>
<dbReference type="InterPro" id="IPR036058">
    <property type="entry name" value="Kazal_dom_sf"/>
</dbReference>
<dbReference type="PANTHER" id="PTHR45938">
    <property type="entry name" value="ACP24A4-RELATED"/>
    <property type="match status" value="1"/>
</dbReference>
<evidence type="ECO:0000256" key="2">
    <source>
        <dbReference type="ARBA" id="ARBA00004613"/>
    </source>
</evidence>
<feature type="chain" id="PRO_5018145766" description="BPTI/Kunitz inhibitor domain-containing protein" evidence="10">
    <location>
        <begin position="39"/>
        <end position="447"/>
    </location>
</feature>
<dbReference type="GO" id="GO:0048019">
    <property type="term" value="F:receptor antagonist activity"/>
    <property type="evidence" value="ECO:0007669"/>
    <property type="project" value="TreeGrafter"/>
</dbReference>
<dbReference type="Gene3D" id="4.10.40.20">
    <property type="match status" value="1"/>
</dbReference>
<dbReference type="SUPFAM" id="SSF57184">
    <property type="entry name" value="Growth factor receptor domain"/>
    <property type="match status" value="1"/>
</dbReference>
<evidence type="ECO:0008006" key="16">
    <source>
        <dbReference type="Google" id="ProtNLM"/>
    </source>
</evidence>
<keyword evidence="8" id="KW-1015">Disulfide bond</keyword>
<comment type="caution">
    <text evidence="14">The sequence shown here is derived from an EMBL/GenBank/DDBJ whole genome shotgun (WGS) entry which is preliminary data.</text>
</comment>
<name>A0A3M6TW99_POCDA</name>
<dbReference type="OrthoDB" id="5950222at2759"/>
<dbReference type="GO" id="GO:0005615">
    <property type="term" value="C:extracellular space"/>
    <property type="evidence" value="ECO:0007669"/>
    <property type="project" value="TreeGrafter"/>
</dbReference>
<dbReference type="Pfam" id="PF00219">
    <property type="entry name" value="IGFBP"/>
    <property type="match status" value="1"/>
</dbReference>
<dbReference type="EMBL" id="RCHS01002816">
    <property type="protein sequence ID" value="RMX45564.1"/>
    <property type="molecule type" value="Genomic_DNA"/>
</dbReference>
<dbReference type="InterPro" id="IPR020901">
    <property type="entry name" value="Prtase_inh_Kunz-CS"/>
</dbReference>
<evidence type="ECO:0000256" key="7">
    <source>
        <dbReference type="ARBA" id="ARBA00022900"/>
    </source>
</evidence>
<dbReference type="PROSITE" id="PS00280">
    <property type="entry name" value="BPTI_KUNITZ_1"/>
    <property type="match status" value="1"/>
</dbReference>
<dbReference type="GO" id="GO:0042151">
    <property type="term" value="C:nematocyst"/>
    <property type="evidence" value="ECO:0007669"/>
    <property type="project" value="UniProtKB-SubCell"/>
</dbReference>
<dbReference type="InterPro" id="IPR000867">
    <property type="entry name" value="IGFBP-like"/>
</dbReference>
<evidence type="ECO:0000259" key="11">
    <source>
        <dbReference type="PROSITE" id="PS50279"/>
    </source>
</evidence>
<dbReference type="SMART" id="SM00131">
    <property type="entry name" value="KU"/>
    <property type="match status" value="1"/>
</dbReference>